<evidence type="ECO:0000313" key="14">
    <source>
        <dbReference type="EMBL" id="KAK1276646.1"/>
    </source>
</evidence>
<dbReference type="GO" id="GO:0016020">
    <property type="term" value="C:membrane"/>
    <property type="evidence" value="ECO:0007669"/>
    <property type="project" value="UniProtKB-SubCell"/>
</dbReference>
<evidence type="ECO:0000313" key="15">
    <source>
        <dbReference type="Proteomes" id="UP001179952"/>
    </source>
</evidence>
<dbReference type="PANTHER" id="PTHR24282">
    <property type="entry name" value="CYTOCHROME P450 FAMILY MEMBER"/>
    <property type="match status" value="1"/>
</dbReference>
<dbReference type="CDD" id="cd20642">
    <property type="entry name" value="CYP72"/>
    <property type="match status" value="1"/>
</dbReference>
<dbReference type="AlphaFoldDB" id="A0AAV9BJY8"/>
<dbReference type="SUPFAM" id="SSF48264">
    <property type="entry name" value="Cytochrome P450"/>
    <property type="match status" value="1"/>
</dbReference>
<dbReference type="InterPro" id="IPR017972">
    <property type="entry name" value="Cyt_P450_CS"/>
</dbReference>
<feature type="binding site" description="axial binding residue" evidence="11">
    <location>
        <position position="468"/>
    </location>
    <ligand>
        <name>heme</name>
        <dbReference type="ChEBI" id="CHEBI:30413"/>
    </ligand>
    <ligandPart>
        <name>Fe</name>
        <dbReference type="ChEBI" id="CHEBI:18248"/>
    </ligandPart>
</feature>
<dbReference type="GO" id="GO:0004497">
    <property type="term" value="F:monooxygenase activity"/>
    <property type="evidence" value="ECO:0007669"/>
    <property type="project" value="UniProtKB-KW"/>
</dbReference>
<dbReference type="GO" id="GO:0008202">
    <property type="term" value="P:steroid metabolic process"/>
    <property type="evidence" value="ECO:0007669"/>
    <property type="project" value="UniProtKB-ARBA"/>
</dbReference>
<dbReference type="Proteomes" id="UP001179952">
    <property type="component" value="Unassembled WGS sequence"/>
</dbReference>
<keyword evidence="7 12" id="KW-0560">Oxidoreductase</keyword>
<dbReference type="InterPro" id="IPR002401">
    <property type="entry name" value="Cyt_P450_E_grp-I"/>
</dbReference>
<evidence type="ECO:0000256" key="10">
    <source>
        <dbReference type="ARBA" id="ARBA00023136"/>
    </source>
</evidence>
<dbReference type="GO" id="GO:0016705">
    <property type="term" value="F:oxidoreductase activity, acting on paired donors, with incorporation or reduction of molecular oxygen"/>
    <property type="evidence" value="ECO:0007669"/>
    <property type="project" value="InterPro"/>
</dbReference>
<keyword evidence="4 13" id="KW-0812">Transmembrane</keyword>
<dbReference type="FunFam" id="1.10.630.10:FF:000029">
    <property type="entry name" value="Cytochrome P450 734A1"/>
    <property type="match status" value="1"/>
</dbReference>
<dbReference type="PANTHER" id="PTHR24282:SF255">
    <property type="entry name" value="CYTOCHROME P450 72A11-RELATED"/>
    <property type="match status" value="1"/>
</dbReference>
<gene>
    <name evidence="14" type="ORF">QJS04_geneDACA011840</name>
</gene>
<evidence type="ECO:0000256" key="7">
    <source>
        <dbReference type="ARBA" id="ARBA00023002"/>
    </source>
</evidence>
<comment type="similarity">
    <text evidence="2 12">Belongs to the cytochrome P450 family.</text>
</comment>
<dbReference type="Pfam" id="PF00067">
    <property type="entry name" value="p450"/>
    <property type="match status" value="1"/>
</dbReference>
<keyword evidence="3 11" id="KW-0349">Heme</keyword>
<keyword evidence="6 13" id="KW-1133">Transmembrane helix</keyword>
<evidence type="ECO:0000256" key="2">
    <source>
        <dbReference type="ARBA" id="ARBA00010617"/>
    </source>
</evidence>
<name>A0AAV9BJY8_ACOGR</name>
<evidence type="ECO:0000256" key="3">
    <source>
        <dbReference type="ARBA" id="ARBA00022617"/>
    </source>
</evidence>
<dbReference type="GO" id="GO:0020037">
    <property type="term" value="F:heme binding"/>
    <property type="evidence" value="ECO:0007669"/>
    <property type="project" value="InterPro"/>
</dbReference>
<reference evidence="14" key="1">
    <citation type="journal article" date="2023" name="Nat. Commun.">
        <title>Diploid and tetraploid genomes of Acorus and the evolution of monocots.</title>
        <authorList>
            <person name="Ma L."/>
            <person name="Liu K.W."/>
            <person name="Li Z."/>
            <person name="Hsiao Y.Y."/>
            <person name="Qi Y."/>
            <person name="Fu T."/>
            <person name="Tang G.D."/>
            <person name="Zhang D."/>
            <person name="Sun W.H."/>
            <person name="Liu D.K."/>
            <person name="Li Y."/>
            <person name="Chen G.Z."/>
            <person name="Liu X.D."/>
            <person name="Liao X.Y."/>
            <person name="Jiang Y.T."/>
            <person name="Yu X."/>
            <person name="Hao Y."/>
            <person name="Huang J."/>
            <person name="Zhao X.W."/>
            <person name="Ke S."/>
            <person name="Chen Y.Y."/>
            <person name="Wu W.L."/>
            <person name="Hsu J.L."/>
            <person name="Lin Y.F."/>
            <person name="Huang M.D."/>
            <person name="Li C.Y."/>
            <person name="Huang L."/>
            <person name="Wang Z.W."/>
            <person name="Zhao X."/>
            <person name="Zhong W.Y."/>
            <person name="Peng D.H."/>
            <person name="Ahmad S."/>
            <person name="Lan S."/>
            <person name="Zhang J.S."/>
            <person name="Tsai W.C."/>
            <person name="Van de Peer Y."/>
            <person name="Liu Z.J."/>
        </authorList>
    </citation>
    <scope>NUCLEOTIDE SEQUENCE</scope>
    <source>
        <strain evidence="14">SCP</strain>
    </source>
</reference>
<evidence type="ECO:0000256" key="9">
    <source>
        <dbReference type="ARBA" id="ARBA00023033"/>
    </source>
</evidence>
<dbReference type="InterPro" id="IPR036396">
    <property type="entry name" value="Cyt_P450_sf"/>
</dbReference>
<comment type="caution">
    <text evidence="14">The sequence shown here is derived from an EMBL/GenBank/DDBJ whole genome shotgun (WGS) entry which is preliminary data.</text>
</comment>
<evidence type="ECO:0000256" key="12">
    <source>
        <dbReference type="RuleBase" id="RU000461"/>
    </source>
</evidence>
<keyword evidence="9 12" id="KW-0503">Monooxygenase</keyword>
<reference evidence="14" key="2">
    <citation type="submission" date="2023-06" db="EMBL/GenBank/DDBJ databases">
        <authorList>
            <person name="Ma L."/>
            <person name="Liu K.-W."/>
            <person name="Li Z."/>
            <person name="Hsiao Y.-Y."/>
            <person name="Qi Y."/>
            <person name="Fu T."/>
            <person name="Tang G."/>
            <person name="Zhang D."/>
            <person name="Sun W.-H."/>
            <person name="Liu D.-K."/>
            <person name="Li Y."/>
            <person name="Chen G.-Z."/>
            <person name="Liu X.-D."/>
            <person name="Liao X.-Y."/>
            <person name="Jiang Y.-T."/>
            <person name="Yu X."/>
            <person name="Hao Y."/>
            <person name="Huang J."/>
            <person name="Zhao X.-W."/>
            <person name="Ke S."/>
            <person name="Chen Y.-Y."/>
            <person name="Wu W.-L."/>
            <person name="Hsu J.-L."/>
            <person name="Lin Y.-F."/>
            <person name="Huang M.-D."/>
            <person name="Li C.-Y."/>
            <person name="Huang L."/>
            <person name="Wang Z.-W."/>
            <person name="Zhao X."/>
            <person name="Zhong W.-Y."/>
            <person name="Peng D.-H."/>
            <person name="Ahmad S."/>
            <person name="Lan S."/>
            <person name="Zhang J.-S."/>
            <person name="Tsai W.-C."/>
            <person name="Van De Peer Y."/>
            <person name="Liu Z.-J."/>
        </authorList>
    </citation>
    <scope>NUCLEOTIDE SEQUENCE</scope>
    <source>
        <strain evidence="14">SCP</strain>
        <tissue evidence="14">Leaves</tissue>
    </source>
</reference>
<dbReference type="Gene3D" id="1.10.630.10">
    <property type="entry name" value="Cytochrome P450"/>
    <property type="match status" value="1"/>
</dbReference>
<keyword evidence="8 11" id="KW-0408">Iron</keyword>
<protein>
    <submittedName>
        <fullName evidence="14">Secologanin synthase</fullName>
    </submittedName>
</protein>
<evidence type="ECO:0000256" key="5">
    <source>
        <dbReference type="ARBA" id="ARBA00022723"/>
    </source>
</evidence>
<dbReference type="PRINTS" id="PR00385">
    <property type="entry name" value="P450"/>
</dbReference>
<accession>A0AAV9BJY8</accession>
<evidence type="ECO:0000256" key="11">
    <source>
        <dbReference type="PIRSR" id="PIRSR602401-1"/>
    </source>
</evidence>
<keyword evidence="5 11" id="KW-0479">Metal-binding</keyword>
<comment type="cofactor">
    <cofactor evidence="11">
        <name>heme</name>
        <dbReference type="ChEBI" id="CHEBI:30413"/>
    </cofactor>
</comment>
<dbReference type="PRINTS" id="PR00463">
    <property type="entry name" value="EP450I"/>
</dbReference>
<dbReference type="PROSITE" id="PS00086">
    <property type="entry name" value="CYTOCHROME_P450"/>
    <property type="match status" value="1"/>
</dbReference>
<proteinExistence type="inferred from homology"/>
<keyword evidence="15" id="KW-1185">Reference proteome</keyword>
<evidence type="ECO:0000256" key="6">
    <source>
        <dbReference type="ARBA" id="ARBA00022989"/>
    </source>
</evidence>
<dbReference type="EMBL" id="JAUJYN010000003">
    <property type="protein sequence ID" value="KAK1276646.1"/>
    <property type="molecule type" value="Genomic_DNA"/>
</dbReference>
<dbReference type="InterPro" id="IPR050665">
    <property type="entry name" value="Cytochrome_P450_Monooxygen"/>
</dbReference>
<evidence type="ECO:0000256" key="4">
    <source>
        <dbReference type="ARBA" id="ARBA00022692"/>
    </source>
</evidence>
<comment type="subcellular location">
    <subcellularLocation>
        <location evidence="1">Membrane</location>
        <topology evidence="1">Single-pass membrane protein</topology>
    </subcellularLocation>
</comment>
<dbReference type="GO" id="GO:0005506">
    <property type="term" value="F:iron ion binding"/>
    <property type="evidence" value="ECO:0007669"/>
    <property type="project" value="InterPro"/>
</dbReference>
<keyword evidence="10 13" id="KW-0472">Membrane</keyword>
<organism evidence="14 15">
    <name type="scientific">Acorus gramineus</name>
    <name type="common">Dwarf sweet flag</name>
    <dbReference type="NCBI Taxonomy" id="55184"/>
    <lineage>
        <taxon>Eukaryota</taxon>
        <taxon>Viridiplantae</taxon>
        <taxon>Streptophyta</taxon>
        <taxon>Embryophyta</taxon>
        <taxon>Tracheophyta</taxon>
        <taxon>Spermatophyta</taxon>
        <taxon>Magnoliopsida</taxon>
        <taxon>Liliopsida</taxon>
        <taxon>Acoraceae</taxon>
        <taxon>Acorus</taxon>
    </lineage>
</organism>
<feature type="transmembrane region" description="Helical" evidence="13">
    <location>
        <begin position="6"/>
        <end position="25"/>
    </location>
</feature>
<sequence>MGAPFGALVYASCVVLILSWLLKYMKWVWLEPKKLERLLNDQGIKGSPYKFLMGDMRDEARLMSEARSRPIPLTHDIVPRVDPLFDQLVKTHGKMFVWWFGPIPRVAIMDPELVREILSNKFGHFAKPESNPIVKLLASGVAIYNGEKWAKHRRIISPSFHQEKLKLMLPAFSTSCDELINRWKKLVDSSNEEHCELDVWPELLNLTGDVISRTAFGSSYEEGRRIFQLQRELAELIFQLLKFLPIPGYRFLPTKRILRMREMDKEVRGILNSIINKRLNAMRLGEACNDDLLGVLLESNFKLSQEQNNSKSLALTIEDIIEECKLFYFAGQETTSVLLTWTIILLCMHQDWQSRARQEVLQVFGDDKPNLDGLNHLKIVTMVLYEVLRLYPPAVHLIRRTYKEIKLGEVTFPSGVQLSLPILSIHRDPEIWGDDACEFKPERFSEGIAKASKDRVAFFPFGWGPRICIGQNFALMEAKLAIAMILQNFSLELSPTYSHAPHTVLTLQPQHGAQVLLHRI</sequence>
<evidence type="ECO:0000256" key="1">
    <source>
        <dbReference type="ARBA" id="ARBA00004167"/>
    </source>
</evidence>
<evidence type="ECO:0000256" key="8">
    <source>
        <dbReference type="ARBA" id="ARBA00023004"/>
    </source>
</evidence>
<dbReference type="InterPro" id="IPR001128">
    <property type="entry name" value="Cyt_P450"/>
</dbReference>
<evidence type="ECO:0000256" key="13">
    <source>
        <dbReference type="SAM" id="Phobius"/>
    </source>
</evidence>